<gene>
    <name evidence="5" type="ORF">KUTeg_006148</name>
</gene>
<feature type="compositionally biased region" description="Basic and acidic residues" evidence="1">
    <location>
        <begin position="199"/>
        <end position="208"/>
    </location>
</feature>
<dbReference type="InterPro" id="IPR007110">
    <property type="entry name" value="Ig-like_dom"/>
</dbReference>
<evidence type="ECO:0000313" key="5">
    <source>
        <dbReference type="EMBL" id="KAJ8316134.1"/>
    </source>
</evidence>
<organism evidence="5 6">
    <name type="scientific">Tegillarca granosa</name>
    <name type="common">Malaysian cockle</name>
    <name type="synonym">Anadara granosa</name>
    <dbReference type="NCBI Taxonomy" id="220873"/>
    <lineage>
        <taxon>Eukaryota</taxon>
        <taxon>Metazoa</taxon>
        <taxon>Spiralia</taxon>
        <taxon>Lophotrochozoa</taxon>
        <taxon>Mollusca</taxon>
        <taxon>Bivalvia</taxon>
        <taxon>Autobranchia</taxon>
        <taxon>Pteriomorphia</taxon>
        <taxon>Arcoida</taxon>
        <taxon>Arcoidea</taxon>
        <taxon>Arcidae</taxon>
        <taxon>Tegillarca</taxon>
    </lineage>
</organism>
<dbReference type="PROSITE" id="PS50835">
    <property type="entry name" value="IG_LIKE"/>
    <property type="match status" value="1"/>
</dbReference>
<name>A0ABQ9FFP4_TEGGR</name>
<proteinExistence type="predicted"/>
<sequence length="280" mass="29820">MKSYIAILCFIYVFHTASGQNARINAPAQFILNTDMVQIDCQPAGTLYNSISVISILKNGQPMVSVGKLNGVTSIAWSDSTVQSRATTNTPNLDAVSTAQLRMTIEATSTQCDDQAMYTCKVTGLDSTFNPVDNNEVSANVSVVASTTPAPGSGAQTGAGTANAGAIAGGVIGGLAFIILDVLIIYFVFVRKRNPSETYRTREEKDGKGNPNVGNEAPVYSVPGKHGGSNNGVPIRESNPENSQPPKVELHYADLDIASNPPQRPKMKKEQTEYSSVRFV</sequence>
<protein>
    <recommendedName>
        <fullName evidence="4">Ig-like domain-containing protein</fullName>
    </recommendedName>
</protein>
<feature type="signal peptide" evidence="3">
    <location>
        <begin position="1"/>
        <end position="19"/>
    </location>
</feature>
<comment type="caution">
    <text evidence="5">The sequence shown here is derived from an EMBL/GenBank/DDBJ whole genome shotgun (WGS) entry which is preliminary data.</text>
</comment>
<reference evidence="5 6" key="1">
    <citation type="submission" date="2022-12" db="EMBL/GenBank/DDBJ databases">
        <title>Chromosome-level genome of Tegillarca granosa.</title>
        <authorList>
            <person name="Kim J."/>
        </authorList>
    </citation>
    <scope>NUCLEOTIDE SEQUENCE [LARGE SCALE GENOMIC DNA]</scope>
    <source>
        <strain evidence="5">Teg-2019</strain>
        <tissue evidence="5">Adductor muscle</tissue>
    </source>
</reference>
<accession>A0ABQ9FFP4</accession>
<dbReference type="EMBL" id="JARBDR010000328">
    <property type="protein sequence ID" value="KAJ8316134.1"/>
    <property type="molecule type" value="Genomic_DNA"/>
</dbReference>
<keyword evidence="2" id="KW-0472">Membrane</keyword>
<keyword evidence="3" id="KW-0732">Signal</keyword>
<evidence type="ECO:0000256" key="3">
    <source>
        <dbReference type="SAM" id="SignalP"/>
    </source>
</evidence>
<feature type="transmembrane region" description="Helical" evidence="2">
    <location>
        <begin position="166"/>
        <end position="190"/>
    </location>
</feature>
<evidence type="ECO:0000256" key="1">
    <source>
        <dbReference type="SAM" id="MobiDB-lite"/>
    </source>
</evidence>
<evidence type="ECO:0000313" key="6">
    <source>
        <dbReference type="Proteomes" id="UP001217089"/>
    </source>
</evidence>
<evidence type="ECO:0000256" key="2">
    <source>
        <dbReference type="SAM" id="Phobius"/>
    </source>
</evidence>
<keyword evidence="6" id="KW-1185">Reference proteome</keyword>
<evidence type="ECO:0000259" key="4">
    <source>
        <dbReference type="PROSITE" id="PS50835"/>
    </source>
</evidence>
<keyword evidence="2" id="KW-1133">Transmembrane helix</keyword>
<keyword evidence="2" id="KW-0812">Transmembrane</keyword>
<feature type="domain" description="Ig-like" evidence="4">
    <location>
        <begin position="37"/>
        <end position="138"/>
    </location>
</feature>
<dbReference type="Proteomes" id="UP001217089">
    <property type="component" value="Unassembled WGS sequence"/>
</dbReference>
<feature type="chain" id="PRO_5046777602" description="Ig-like domain-containing protein" evidence="3">
    <location>
        <begin position="20"/>
        <end position="280"/>
    </location>
</feature>
<feature type="region of interest" description="Disordered" evidence="1">
    <location>
        <begin position="198"/>
        <end position="280"/>
    </location>
</feature>